<comment type="caution">
    <text evidence="1">The sequence shown here is derived from an EMBL/GenBank/DDBJ whole genome shotgun (WGS) entry which is preliminary data.</text>
</comment>
<name>A0A7C3VWN3_9CYAN</name>
<protein>
    <submittedName>
        <fullName evidence="1">Uncharacterized protein</fullName>
    </submittedName>
</protein>
<gene>
    <name evidence="1" type="ORF">ENR15_24320</name>
</gene>
<accession>A0A7C3VWN3</accession>
<proteinExistence type="predicted"/>
<organism evidence="1">
    <name type="scientific">Planktothricoides sp. SpSt-374</name>
    <dbReference type="NCBI Taxonomy" id="2282167"/>
    <lineage>
        <taxon>Bacteria</taxon>
        <taxon>Bacillati</taxon>
        <taxon>Cyanobacteriota</taxon>
        <taxon>Cyanophyceae</taxon>
        <taxon>Oscillatoriophycideae</taxon>
        <taxon>Oscillatoriales</taxon>
        <taxon>Oscillatoriaceae</taxon>
        <taxon>Planktothricoides</taxon>
    </lineage>
</organism>
<reference evidence="1" key="1">
    <citation type="journal article" date="2020" name="mSystems">
        <title>Genome- and Community-Level Interaction Insights into Carbon Utilization and Element Cycling Functions of Hydrothermarchaeota in Hydrothermal Sediment.</title>
        <authorList>
            <person name="Zhou Z."/>
            <person name="Liu Y."/>
            <person name="Xu W."/>
            <person name="Pan J."/>
            <person name="Luo Z.H."/>
            <person name="Li M."/>
        </authorList>
    </citation>
    <scope>NUCLEOTIDE SEQUENCE [LARGE SCALE GENOMIC DNA]</scope>
    <source>
        <strain evidence="1">SpSt-374</strain>
    </source>
</reference>
<evidence type="ECO:0000313" key="1">
    <source>
        <dbReference type="EMBL" id="HGG03675.1"/>
    </source>
</evidence>
<dbReference type="AlphaFoldDB" id="A0A7C3VWN3"/>
<sequence length="63" mass="6885">MSPKKRPRIPGRGEAFASISFSFHRACRPYGVPVSPSPRPPVFWAQAQLQTSSPRPPVPTAAK</sequence>
<dbReference type="EMBL" id="DSPX01000252">
    <property type="protein sequence ID" value="HGG03675.1"/>
    <property type="molecule type" value="Genomic_DNA"/>
</dbReference>